<proteinExistence type="predicted"/>
<name>A0A7X5BWE4_9BACL</name>
<dbReference type="EMBL" id="JAAAMU010000001">
    <property type="protein sequence ID" value="NBC67427.1"/>
    <property type="molecule type" value="Genomic_DNA"/>
</dbReference>
<sequence length="566" mass="63238">MHHKTKMLSAVLLVSVMALSACSSKDEEKDNNASASGVNASGQANTDPLGKYDPPIELHVGQATDSTVKFLDGESFDNNPWHKEYEDVLGINLKYDWVADTSDASQYESKLNVTIASGELPDVMYVPKKQFKMLVDGDQIEDLTDAFNTYASPLTKKILMSDPKIVDAMMTDGKLLGIPNVGSLMDQADVVWVRQDWLKKLNLPAPKTIDDIEKIAEAFVKQDPDGNGKADTYGLAANKDSFNFPTAGFADLTSFANAYHAYPRAWVDVNGKLEYGSVQPQMKQALAKLQEMYKEGLIDSEFIVKDGSKVAESVAAGKLGLTYGRYWNAIWPFQDNKNQDKNADWQAYPIVSADDETAKAQVDLPLSGFTVVRKGYAHPEAVIKALNLMFENYDGDRSSHWTPIDQDKKYVDKGVLLMKYPLIYMEPPTMNMDTQVKLLDAFKKNDPSIVNDLNTKRAYDAIMKYRSGDNTGWAFDKMFGENSGQAVYQDYQKNDQLFVNGFYGVPGPVMNERMSTLQKLEDETFTKIIMGSAPLDDFDKFVERWKSIGGDDVTAEVNEWYAAKNK</sequence>
<dbReference type="OrthoDB" id="9787283at2"/>
<dbReference type="InterPro" id="IPR050490">
    <property type="entry name" value="Bact_solute-bd_prot1"/>
</dbReference>
<evidence type="ECO:0000256" key="1">
    <source>
        <dbReference type="ARBA" id="ARBA00022729"/>
    </source>
</evidence>
<comment type="caution">
    <text evidence="4">The sequence shown here is derived from an EMBL/GenBank/DDBJ whole genome shotgun (WGS) entry which is preliminary data.</text>
</comment>
<feature type="signal peptide" evidence="3">
    <location>
        <begin position="1"/>
        <end position="20"/>
    </location>
</feature>
<accession>A0A7X5BWE4</accession>
<dbReference type="PROSITE" id="PS51257">
    <property type="entry name" value="PROKAR_LIPOPROTEIN"/>
    <property type="match status" value="1"/>
</dbReference>
<evidence type="ECO:0000256" key="3">
    <source>
        <dbReference type="SAM" id="SignalP"/>
    </source>
</evidence>
<protein>
    <submittedName>
        <fullName evidence="4">Extracellular solute-binding protein</fullName>
    </submittedName>
</protein>
<feature type="chain" id="PRO_5038341679" evidence="3">
    <location>
        <begin position="21"/>
        <end position="566"/>
    </location>
</feature>
<dbReference type="AlphaFoldDB" id="A0A7X5BWE4"/>
<keyword evidence="5" id="KW-1185">Reference proteome</keyword>
<reference evidence="4 5" key="1">
    <citation type="submission" date="2020-01" db="EMBL/GenBank/DDBJ databases">
        <title>Paenibacillus soybeanensis sp. nov. isolated from the nodules of soybean (Glycine max(L.) Merr).</title>
        <authorList>
            <person name="Wang H."/>
        </authorList>
    </citation>
    <scope>NUCLEOTIDE SEQUENCE [LARGE SCALE GENOMIC DNA]</scope>
    <source>
        <strain evidence="4 5">DSM 23054</strain>
    </source>
</reference>
<dbReference type="SUPFAM" id="SSF53850">
    <property type="entry name" value="Periplasmic binding protein-like II"/>
    <property type="match status" value="1"/>
</dbReference>
<dbReference type="CDD" id="cd13580">
    <property type="entry name" value="PBP2_AlgQ_like_1"/>
    <property type="match status" value="1"/>
</dbReference>
<dbReference type="RefSeq" id="WP_161693213.1">
    <property type="nucleotide sequence ID" value="NZ_JAAAMU010000001.1"/>
</dbReference>
<keyword evidence="1 3" id="KW-0732">Signal</keyword>
<evidence type="ECO:0000313" key="5">
    <source>
        <dbReference type="Proteomes" id="UP000558113"/>
    </source>
</evidence>
<evidence type="ECO:0000313" key="4">
    <source>
        <dbReference type="EMBL" id="NBC67427.1"/>
    </source>
</evidence>
<organism evidence="4 5">
    <name type="scientific">Paenibacillus sacheonensis</name>
    <dbReference type="NCBI Taxonomy" id="742054"/>
    <lineage>
        <taxon>Bacteria</taxon>
        <taxon>Bacillati</taxon>
        <taxon>Bacillota</taxon>
        <taxon>Bacilli</taxon>
        <taxon>Bacillales</taxon>
        <taxon>Paenibacillaceae</taxon>
        <taxon>Paenibacillus</taxon>
    </lineage>
</organism>
<dbReference type="PANTHER" id="PTHR43649:SF33">
    <property type="entry name" value="POLYGALACTURONAN_RHAMNOGALACTURONAN-BINDING PROTEIN YTCQ"/>
    <property type="match status" value="1"/>
</dbReference>
<dbReference type="Gene3D" id="3.40.190.10">
    <property type="entry name" value="Periplasmic binding protein-like II"/>
    <property type="match status" value="3"/>
</dbReference>
<evidence type="ECO:0000256" key="2">
    <source>
        <dbReference type="SAM" id="MobiDB-lite"/>
    </source>
</evidence>
<feature type="compositionally biased region" description="Polar residues" evidence="2">
    <location>
        <begin position="32"/>
        <end position="46"/>
    </location>
</feature>
<dbReference type="PANTHER" id="PTHR43649">
    <property type="entry name" value="ARABINOSE-BINDING PROTEIN-RELATED"/>
    <property type="match status" value="1"/>
</dbReference>
<gene>
    <name evidence="4" type="ORF">GT003_00275</name>
</gene>
<dbReference type="Proteomes" id="UP000558113">
    <property type="component" value="Unassembled WGS sequence"/>
</dbReference>
<feature type="region of interest" description="Disordered" evidence="2">
    <location>
        <begin position="25"/>
        <end position="54"/>
    </location>
</feature>